<evidence type="ECO:0000313" key="2">
    <source>
        <dbReference type="EMBL" id="CZR39747.1"/>
    </source>
</evidence>
<protein>
    <submittedName>
        <fullName evidence="2">Uncharacterized protein</fullName>
    </submittedName>
</protein>
<keyword evidence="3" id="KW-1185">Reference proteome</keyword>
<gene>
    <name evidence="2" type="ORF">FPRO_04644</name>
</gene>
<feature type="region of interest" description="Disordered" evidence="1">
    <location>
        <begin position="1"/>
        <end position="25"/>
    </location>
</feature>
<reference evidence="3" key="1">
    <citation type="journal article" date="2016" name="Genome Biol. Evol.">
        <title>Comparative 'omics' of the Fusarium fujikuroi species complex highlights differences in genetic potential and metabolite synthesis.</title>
        <authorList>
            <person name="Niehaus E.-M."/>
            <person name="Muensterkoetter M."/>
            <person name="Proctor R.H."/>
            <person name="Brown D.W."/>
            <person name="Sharon A."/>
            <person name="Idan Y."/>
            <person name="Oren-Young L."/>
            <person name="Sieber C.M."/>
            <person name="Novak O."/>
            <person name="Pencik A."/>
            <person name="Tarkowska D."/>
            <person name="Hromadova K."/>
            <person name="Freeman S."/>
            <person name="Maymon M."/>
            <person name="Elazar M."/>
            <person name="Youssef S.A."/>
            <person name="El-Shabrawy E.S.M."/>
            <person name="Shalaby A.B.A."/>
            <person name="Houterman P."/>
            <person name="Brock N.L."/>
            <person name="Burkhardt I."/>
            <person name="Tsavkelova E.A."/>
            <person name="Dickschat J.S."/>
            <person name="Galuszka P."/>
            <person name="Gueldener U."/>
            <person name="Tudzynski B."/>
        </authorList>
    </citation>
    <scope>NUCLEOTIDE SEQUENCE [LARGE SCALE GENOMIC DNA]</scope>
    <source>
        <strain evidence="3">ET1</strain>
    </source>
</reference>
<evidence type="ECO:0000256" key="1">
    <source>
        <dbReference type="SAM" id="MobiDB-lite"/>
    </source>
</evidence>
<dbReference type="GeneID" id="42049528"/>
<accession>A0A1L7VGL0</accession>
<proteinExistence type="predicted"/>
<dbReference type="Proteomes" id="UP000183971">
    <property type="component" value="Unassembled WGS sequence"/>
</dbReference>
<organism evidence="2 3">
    <name type="scientific">Fusarium proliferatum (strain ET1)</name>
    <name type="common">Orchid endophyte fungus</name>
    <dbReference type="NCBI Taxonomy" id="1227346"/>
    <lineage>
        <taxon>Eukaryota</taxon>
        <taxon>Fungi</taxon>
        <taxon>Dikarya</taxon>
        <taxon>Ascomycota</taxon>
        <taxon>Pezizomycotina</taxon>
        <taxon>Sordariomycetes</taxon>
        <taxon>Hypocreomycetidae</taxon>
        <taxon>Hypocreales</taxon>
        <taxon>Nectriaceae</taxon>
        <taxon>Fusarium</taxon>
        <taxon>Fusarium fujikuroi species complex</taxon>
    </lineage>
</organism>
<evidence type="ECO:0000313" key="3">
    <source>
        <dbReference type="Proteomes" id="UP000183971"/>
    </source>
</evidence>
<dbReference type="AlphaFoldDB" id="A0A1L7VGL0"/>
<dbReference type="EMBL" id="FJOF01000004">
    <property type="protein sequence ID" value="CZR39747.1"/>
    <property type="molecule type" value="Genomic_DNA"/>
</dbReference>
<name>A0A1L7VGL0_FUSPR</name>
<dbReference type="RefSeq" id="XP_031080340.1">
    <property type="nucleotide sequence ID" value="XM_031230178.1"/>
</dbReference>
<sequence>MAKQNDHNKTILSNAMDEGFNPADRKKQKYIDLHLQQNS</sequence>
<comment type="caution">
    <text evidence="2">The sequence shown here is derived from an EMBL/GenBank/DDBJ whole genome shotgun (WGS) entry which is preliminary data.</text>
</comment>
<dbReference type="VEuPathDB" id="FungiDB:FPRO_04644"/>